<organism evidence="3 4">
    <name type="scientific">Perkinsus olseni</name>
    <name type="common">Perkinsus atlanticus</name>
    <dbReference type="NCBI Taxonomy" id="32597"/>
    <lineage>
        <taxon>Eukaryota</taxon>
        <taxon>Sar</taxon>
        <taxon>Alveolata</taxon>
        <taxon>Perkinsozoa</taxon>
        <taxon>Perkinsea</taxon>
        <taxon>Perkinsida</taxon>
        <taxon>Perkinsidae</taxon>
        <taxon>Perkinsus</taxon>
    </lineage>
</organism>
<dbReference type="EMBL" id="JABANP010000597">
    <property type="protein sequence ID" value="KAF4680547.1"/>
    <property type="molecule type" value="Genomic_DNA"/>
</dbReference>
<dbReference type="AlphaFoldDB" id="A0A7J6NAL6"/>
<feature type="signal peptide" evidence="2">
    <location>
        <begin position="1"/>
        <end position="25"/>
    </location>
</feature>
<gene>
    <name evidence="3" type="ORF">FOZ60_013278</name>
</gene>
<sequence>MNSIRLSTSAALAALISILLHGCGSKNQTCTFEGKAKRDLSATLVRDADSVIFELQQLHCSKNQTYSLENIRSMFKASDWAYASKAATCEQLLGDSKSTLVQLATEAHLTVLCQIMESGNTTAWAPALTRFDTINTASGPRIQSGVGGSVMPPLPQPQYGSTGLRGPAPAAVNSLSPG</sequence>
<feature type="chain" id="PRO_5029891050" evidence="2">
    <location>
        <begin position="26"/>
        <end position="178"/>
    </location>
</feature>
<comment type="caution">
    <text evidence="3">The sequence shown here is derived from an EMBL/GenBank/DDBJ whole genome shotgun (WGS) entry which is preliminary data.</text>
</comment>
<name>A0A7J6NAL6_PEROL</name>
<reference evidence="3 4" key="1">
    <citation type="submission" date="2020-04" db="EMBL/GenBank/DDBJ databases">
        <title>Perkinsus olseni comparative genomics.</title>
        <authorList>
            <person name="Bogema D.R."/>
        </authorList>
    </citation>
    <scope>NUCLEOTIDE SEQUENCE [LARGE SCALE GENOMIC DNA]</scope>
    <source>
        <strain evidence="3">00978-12</strain>
    </source>
</reference>
<dbReference type="OrthoDB" id="10341688at2759"/>
<protein>
    <submittedName>
        <fullName evidence="3">Uncharacterized protein</fullName>
    </submittedName>
</protein>
<evidence type="ECO:0000256" key="1">
    <source>
        <dbReference type="SAM" id="MobiDB-lite"/>
    </source>
</evidence>
<accession>A0A7J6NAL6</accession>
<evidence type="ECO:0000313" key="3">
    <source>
        <dbReference type="EMBL" id="KAF4680547.1"/>
    </source>
</evidence>
<feature type="region of interest" description="Disordered" evidence="1">
    <location>
        <begin position="142"/>
        <end position="178"/>
    </location>
</feature>
<evidence type="ECO:0000256" key="2">
    <source>
        <dbReference type="SAM" id="SignalP"/>
    </source>
</evidence>
<proteinExistence type="predicted"/>
<keyword evidence="2" id="KW-0732">Signal</keyword>
<evidence type="ECO:0000313" key="4">
    <source>
        <dbReference type="Proteomes" id="UP000541610"/>
    </source>
</evidence>
<dbReference type="Proteomes" id="UP000541610">
    <property type="component" value="Unassembled WGS sequence"/>
</dbReference>